<evidence type="ECO:0000256" key="11">
    <source>
        <dbReference type="ARBA" id="ARBA00023264"/>
    </source>
</evidence>
<dbReference type="PANTHER" id="PTHR14269">
    <property type="entry name" value="CDP-DIACYLGLYCEROL--GLYCEROL-3-PHOSPHATE 3-PHOSPHATIDYLTRANSFERASE-RELATED"/>
    <property type="match status" value="1"/>
</dbReference>
<keyword evidence="6 14" id="KW-0812">Transmembrane</keyword>
<evidence type="ECO:0000256" key="13">
    <source>
        <dbReference type="RuleBase" id="RU003750"/>
    </source>
</evidence>
<dbReference type="PANTHER" id="PTHR14269:SF11">
    <property type="entry name" value="CDP-DIACYLGLYCEROL--GLYCEROL-3-PHOSPHATE 3-PHOSPHATIDYLTRANSFERASE"/>
    <property type="match status" value="1"/>
</dbReference>
<evidence type="ECO:0000256" key="6">
    <source>
        <dbReference type="ARBA" id="ARBA00022692"/>
    </source>
</evidence>
<dbReference type="AlphaFoldDB" id="A0A1V4ISS6"/>
<comment type="caution">
    <text evidence="15">The sequence shown here is derived from an EMBL/GenBank/DDBJ whole genome shotgun (WGS) entry which is preliminary data.</text>
</comment>
<evidence type="ECO:0000256" key="10">
    <source>
        <dbReference type="ARBA" id="ARBA00023209"/>
    </source>
</evidence>
<name>A0A1V4ISS6_9CLOT</name>
<dbReference type="GO" id="GO:0016020">
    <property type="term" value="C:membrane"/>
    <property type="evidence" value="ECO:0007669"/>
    <property type="project" value="UniProtKB-SubCell"/>
</dbReference>
<dbReference type="OrthoDB" id="9796672at2"/>
<dbReference type="RefSeq" id="WP_079422891.1">
    <property type="nucleotide sequence ID" value="NZ_MZGV01000012.1"/>
</dbReference>
<dbReference type="InterPro" id="IPR004570">
    <property type="entry name" value="Phosphatidylglycerol_P_synth"/>
</dbReference>
<evidence type="ECO:0000256" key="5">
    <source>
        <dbReference type="ARBA" id="ARBA00022679"/>
    </source>
</evidence>
<evidence type="ECO:0000256" key="9">
    <source>
        <dbReference type="ARBA" id="ARBA00023136"/>
    </source>
</evidence>
<dbReference type="EMBL" id="MZGV01000012">
    <property type="protein sequence ID" value="OPJ62855.1"/>
    <property type="molecule type" value="Genomic_DNA"/>
</dbReference>
<keyword evidence="10" id="KW-0594">Phospholipid biosynthesis</keyword>
<dbReference type="GO" id="GO:0008444">
    <property type="term" value="F:CDP-diacylglycerol-glycerol-3-phosphate 3-phosphatidyltransferase activity"/>
    <property type="evidence" value="ECO:0007669"/>
    <property type="project" value="InterPro"/>
</dbReference>
<evidence type="ECO:0000256" key="1">
    <source>
        <dbReference type="ARBA" id="ARBA00003973"/>
    </source>
</evidence>
<comment type="similarity">
    <text evidence="3 13">Belongs to the CDP-alcohol phosphatidyltransferase class-I family.</text>
</comment>
<dbReference type="UniPathway" id="UPA00084">
    <property type="reaction ID" value="UER00503"/>
</dbReference>
<gene>
    <name evidence="15" type="primary">pgsA_1</name>
    <name evidence="15" type="ORF">CLORY_14790</name>
</gene>
<dbReference type="InterPro" id="IPR000462">
    <property type="entry name" value="CDP-OH_P_trans"/>
</dbReference>
<keyword evidence="7 14" id="KW-1133">Transmembrane helix</keyword>
<dbReference type="Gene3D" id="1.20.120.1760">
    <property type="match status" value="1"/>
</dbReference>
<dbReference type="InterPro" id="IPR048254">
    <property type="entry name" value="CDP_ALCOHOL_P_TRANSF_CS"/>
</dbReference>
<keyword evidence="16" id="KW-1185">Reference proteome</keyword>
<keyword evidence="9 14" id="KW-0472">Membrane</keyword>
<dbReference type="Proteomes" id="UP000190080">
    <property type="component" value="Unassembled WGS sequence"/>
</dbReference>
<protein>
    <recommendedName>
        <fullName evidence="12">Phosphatidylglycerophosphate synthase</fullName>
    </recommendedName>
</protein>
<accession>A0A1V4ISS6</accession>
<feature type="transmembrane region" description="Helical" evidence="14">
    <location>
        <begin position="59"/>
        <end position="80"/>
    </location>
</feature>
<evidence type="ECO:0000313" key="16">
    <source>
        <dbReference type="Proteomes" id="UP000190080"/>
    </source>
</evidence>
<evidence type="ECO:0000256" key="3">
    <source>
        <dbReference type="ARBA" id="ARBA00010441"/>
    </source>
</evidence>
<evidence type="ECO:0000256" key="4">
    <source>
        <dbReference type="ARBA" id="ARBA00022516"/>
    </source>
</evidence>
<dbReference type="PIRSF" id="PIRSF000847">
    <property type="entry name" value="Phos_ph_gly_syn"/>
    <property type="match status" value="1"/>
</dbReference>
<reference evidence="15 16" key="1">
    <citation type="submission" date="2017-03" db="EMBL/GenBank/DDBJ databases">
        <title>Genome sequence of Clostridium oryzae DSM 28571.</title>
        <authorList>
            <person name="Poehlein A."/>
            <person name="Daniel R."/>
        </authorList>
    </citation>
    <scope>NUCLEOTIDE SEQUENCE [LARGE SCALE GENOMIC DNA]</scope>
    <source>
        <strain evidence="15 16">DSM 28571</strain>
    </source>
</reference>
<dbReference type="STRING" id="1450648.CLORY_14790"/>
<evidence type="ECO:0000256" key="2">
    <source>
        <dbReference type="ARBA" id="ARBA00004141"/>
    </source>
</evidence>
<comment type="function">
    <text evidence="1">This protein catalyzes the committed step to the synthesis of the acidic phospholipids.</text>
</comment>
<evidence type="ECO:0000256" key="8">
    <source>
        <dbReference type="ARBA" id="ARBA00023098"/>
    </source>
</evidence>
<comment type="subcellular location">
    <subcellularLocation>
        <location evidence="2">Membrane</location>
        <topology evidence="2">Multi-pass membrane protein</topology>
    </subcellularLocation>
</comment>
<keyword evidence="4" id="KW-0444">Lipid biosynthesis</keyword>
<dbReference type="PROSITE" id="PS00379">
    <property type="entry name" value="CDP_ALCOHOL_P_TRANSF"/>
    <property type="match status" value="1"/>
</dbReference>
<evidence type="ECO:0000256" key="7">
    <source>
        <dbReference type="ARBA" id="ARBA00022989"/>
    </source>
</evidence>
<dbReference type="InterPro" id="IPR043130">
    <property type="entry name" value="CDP-OH_PTrfase_TM_dom"/>
</dbReference>
<keyword evidence="11" id="KW-1208">Phospholipid metabolism</keyword>
<organism evidence="15 16">
    <name type="scientific">Clostridium oryzae</name>
    <dbReference type="NCBI Taxonomy" id="1450648"/>
    <lineage>
        <taxon>Bacteria</taxon>
        <taxon>Bacillati</taxon>
        <taxon>Bacillota</taxon>
        <taxon>Clostridia</taxon>
        <taxon>Eubacteriales</taxon>
        <taxon>Clostridiaceae</taxon>
        <taxon>Clostridium</taxon>
    </lineage>
</organism>
<feature type="transmembrane region" description="Helical" evidence="14">
    <location>
        <begin position="140"/>
        <end position="159"/>
    </location>
</feature>
<dbReference type="Pfam" id="PF01066">
    <property type="entry name" value="CDP-OH_P_transf"/>
    <property type="match status" value="1"/>
</dbReference>
<proteinExistence type="inferred from homology"/>
<sequence length="177" mass="19960">MKNIPNIISILRILLSATLFVLKPLTLLFLLIYSICGFSDIIDGYIARKTNSASRFGSILDSIADIIFMSSVIIALLPILLIPIKILIWIMLITFARIVSLLIVYFKYHTFAILHTYANKATGLFLFCCPYLFRFVDITILGYVVCAIASLSAIEELVINITSKELLRNNTSIFMKQ</sequence>
<dbReference type="GO" id="GO:0006655">
    <property type="term" value="P:phosphatidylglycerol biosynthetic process"/>
    <property type="evidence" value="ECO:0007669"/>
    <property type="project" value="UniProtKB-UniPathway"/>
</dbReference>
<keyword evidence="5 13" id="KW-0808">Transferase</keyword>
<evidence type="ECO:0000256" key="14">
    <source>
        <dbReference type="SAM" id="Phobius"/>
    </source>
</evidence>
<evidence type="ECO:0000256" key="12">
    <source>
        <dbReference type="ARBA" id="ARBA00033018"/>
    </source>
</evidence>
<evidence type="ECO:0000313" key="15">
    <source>
        <dbReference type="EMBL" id="OPJ62855.1"/>
    </source>
</evidence>
<dbReference type="InterPro" id="IPR050324">
    <property type="entry name" value="CDP-alcohol_PTase-I"/>
</dbReference>
<keyword evidence="8" id="KW-0443">Lipid metabolism</keyword>